<evidence type="ECO:0000256" key="7">
    <source>
        <dbReference type="ARBA" id="ARBA00023180"/>
    </source>
</evidence>
<dbReference type="PROSITE" id="PS50240">
    <property type="entry name" value="TRYPSIN_DOM"/>
    <property type="match status" value="1"/>
</dbReference>
<evidence type="ECO:0000256" key="6">
    <source>
        <dbReference type="ARBA" id="ARBA00023157"/>
    </source>
</evidence>
<reference evidence="12" key="1">
    <citation type="submission" date="2013-09" db="EMBL/GenBank/DDBJ databases">
        <title>The Genome Sequence of Anopheles maculatus species B.</title>
        <authorList>
            <consortium name="The Broad Institute Genomics Platform"/>
            <person name="Neafsey D.E."/>
            <person name="Besansky N."/>
            <person name="Howell P."/>
            <person name="Walton C."/>
            <person name="Young S.K."/>
            <person name="Zeng Q."/>
            <person name="Gargeya S."/>
            <person name="Fitzgerald M."/>
            <person name="Haas B."/>
            <person name="Abouelleil A."/>
            <person name="Allen A.W."/>
            <person name="Alvarado L."/>
            <person name="Arachchi H.M."/>
            <person name="Berlin A.M."/>
            <person name="Chapman S.B."/>
            <person name="Gainer-Dewar J."/>
            <person name="Goldberg J."/>
            <person name="Griggs A."/>
            <person name="Gujja S."/>
            <person name="Hansen M."/>
            <person name="Howarth C."/>
            <person name="Imamovic A."/>
            <person name="Ireland A."/>
            <person name="Larimer J."/>
            <person name="McCowan C."/>
            <person name="Murphy C."/>
            <person name="Pearson M."/>
            <person name="Poon T.W."/>
            <person name="Priest M."/>
            <person name="Roberts A."/>
            <person name="Saif S."/>
            <person name="Shea T."/>
            <person name="Sisk P."/>
            <person name="Sykes S."/>
            <person name="Wortman J."/>
            <person name="Nusbaum C."/>
            <person name="Birren B."/>
        </authorList>
    </citation>
    <scope>NUCLEOTIDE SEQUENCE [LARGE SCALE GENOMIC DNA]</scope>
    <source>
        <strain evidence="12">maculatus3</strain>
    </source>
</reference>
<protein>
    <recommendedName>
        <fullName evidence="10">Peptidase S1 domain-containing protein</fullName>
    </recommendedName>
</protein>
<dbReference type="InterPro" id="IPR001254">
    <property type="entry name" value="Trypsin_dom"/>
</dbReference>
<comment type="similarity">
    <text evidence="8">Belongs to the peptidase S1 family. CLIP subfamily.</text>
</comment>
<keyword evidence="5" id="KW-0391">Immunity</keyword>
<evidence type="ECO:0000256" key="2">
    <source>
        <dbReference type="ARBA" id="ARBA00022525"/>
    </source>
</evidence>
<accession>A0A182SR51</accession>
<dbReference type="Pfam" id="PF00089">
    <property type="entry name" value="Trypsin"/>
    <property type="match status" value="1"/>
</dbReference>
<evidence type="ECO:0000256" key="8">
    <source>
        <dbReference type="ARBA" id="ARBA00024195"/>
    </source>
</evidence>
<dbReference type="EnsemblMetazoa" id="AMAM011748-RA">
    <property type="protein sequence ID" value="AMAM011748-PA"/>
    <property type="gene ID" value="AMAM011748"/>
</dbReference>
<comment type="subcellular location">
    <subcellularLocation>
        <location evidence="1">Secreted</location>
    </subcellularLocation>
</comment>
<dbReference type="SUPFAM" id="SSF50494">
    <property type="entry name" value="Trypsin-like serine proteases"/>
    <property type="match status" value="1"/>
</dbReference>
<feature type="signal peptide" evidence="9">
    <location>
        <begin position="1"/>
        <end position="25"/>
    </location>
</feature>
<dbReference type="InterPro" id="IPR018114">
    <property type="entry name" value="TRYPSIN_HIS"/>
</dbReference>
<evidence type="ECO:0000313" key="12">
    <source>
        <dbReference type="Proteomes" id="UP000075901"/>
    </source>
</evidence>
<dbReference type="CDD" id="cd00190">
    <property type="entry name" value="Tryp_SPc"/>
    <property type="match status" value="1"/>
</dbReference>
<dbReference type="Gene3D" id="2.40.10.10">
    <property type="entry name" value="Trypsin-like serine proteases"/>
    <property type="match status" value="2"/>
</dbReference>
<dbReference type="GO" id="GO:0004252">
    <property type="term" value="F:serine-type endopeptidase activity"/>
    <property type="evidence" value="ECO:0007669"/>
    <property type="project" value="InterPro"/>
</dbReference>
<evidence type="ECO:0000256" key="3">
    <source>
        <dbReference type="ARBA" id="ARBA00022588"/>
    </source>
</evidence>
<feature type="chain" id="PRO_5040738321" description="Peptidase S1 domain-containing protein" evidence="9">
    <location>
        <begin position="26"/>
        <end position="332"/>
    </location>
</feature>
<keyword evidence="3" id="KW-0399">Innate immunity</keyword>
<dbReference type="InterPro" id="IPR001314">
    <property type="entry name" value="Peptidase_S1A"/>
</dbReference>
<dbReference type="Proteomes" id="UP000075901">
    <property type="component" value="Unassembled WGS sequence"/>
</dbReference>
<dbReference type="GO" id="GO:0045087">
    <property type="term" value="P:innate immune response"/>
    <property type="evidence" value="ECO:0007669"/>
    <property type="project" value="UniProtKB-KW"/>
</dbReference>
<dbReference type="PRINTS" id="PR00722">
    <property type="entry name" value="CHYMOTRYPSIN"/>
</dbReference>
<evidence type="ECO:0000313" key="11">
    <source>
        <dbReference type="EnsemblMetazoa" id="AMAM011748-PA"/>
    </source>
</evidence>
<sequence length="332" mass="36433">MIGGTFTVLKAFTVLWPLLIVCLHAQRQVNQACILTNGQFGRCVRMAECTEIAELANRNVLYSWETQKIRAVLGACASDENSSDPIDVLPVRCGMRQPVPSILSDAEDEDNTHVWAVHLEIRKPKETTLARCVGTLLQERYVLTAAHCLHHLPVENIKLFFGLNLISELSQCLADGDCQERTAAEFIIHPSYNSHTSTNDVALIRVSEPVDTTSYIMPVCLSLDHIFDESLPDDKRVLSLGWGRTGQGGMSDSKRLVYLNVISPDECGEHLANSTRISASMSFSVMCTLGVIRGQDVCQGDSGAPMLHFRDNQFFVVGVVSIGPKCDPAAGN</sequence>
<keyword evidence="12" id="KW-1185">Reference proteome</keyword>
<dbReference type="GO" id="GO:0005576">
    <property type="term" value="C:extracellular region"/>
    <property type="evidence" value="ECO:0007669"/>
    <property type="project" value="UniProtKB-SubCell"/>
</dbReference>
<dbReference type="PROSITE" id="PS00134">
    <property type="entry name" value="TRYPSIN_HIS"/>
    <property type="match status" value="1"/>
</dbReference>
<dbReference type="FunFam" id="2.40.10.10:FF:000028">
    <property type="entry name" value="Serine protease easter"/>
    <property type="match status" value="1"/>
</dbReference>
<dbReference type="InterPro" id="IPR043504">
    <property type="entry name" value="Peptidase_S1_PA_chymotrypsin"/>
</dbReference>
<dbReference type="GO" id="GO:0006508">
    <property type="term" value="P:proteolysis"/>
    <property type="evidence" value="ECO:0007669"/>
    <property type="project" value="InterPro"/>
</dbReference>
<keyword evidence="2" id="KW-0964">Secreted</keyword>
<organism evidence="11 12">
    <name type="scientific">Anopheles maculatus</name>
    <dbReference type="NCBI Taxonomy" id="74869"/>
    <lineage>
        <taxon>Eukaryota</taxon>
        <taxon>Metazoa</taxon>
        <taxon>Ecdysozoa</taxon>
        <taxon>Arthropoda</taxon>
        <taxon>Hexapoda</taxon>
        <taxon>Insecta</taxon>
        <taxon>Pterygota</taxon>
        <taxon>Neoptera</taxon>
        <taxon>Endopterygota</taxon>
        <taxon>Diptera</taxon>
        <taxon>Nematocera</taxon>
        <taxon>Culicoidea</taxon>
        <taxon>Culicidae</taxon>
        <taxon>Anophelinae</taxon>
        <taxon>Anopheles</taxon>
        <taxon>Anopheles maculatus group</taxon>
    </lineage>
</organism>
<dbReference type="PANTHER" id="PTHR24260:SF135">
    <property type="entry name" value="CLIP DOMAIN-CONTAINING SERINE PROTEASE-RELATED"/>
    <property type="match status" value="1"/>
</dbReference>
<keyword evidence="7" id="KW-0325">Glycoprotein</keyword>
<evidence type="ECO:0000256" key="9">
    <source>
        <dbReference type="SAM" id="SignalP"/>
    </source>
</evidence>
<evidence type="ECO:0000256" key="1">
    <source>
        <dbReference type="ARBA" id="ARBA00004613"/>
    </source>
</evidence>
<dbReference type="InterPro" id="IPR051333">
    <property type="entry name" value="CLIP_Serine_Protease"/>
</dbReference>
<evidence type="ECO:0000259" key="10">
    <source>
        <dbReference type="PROSITE" id="PS50240"/>
    </source>
</evidence>
<keyword evidence="4 9" id="KW-0732">Signal</keyword>
<dbReference type="VEuPathDB" id="VectorBase:AMAM011748"/>
<dbReference type="AlphaFoldDB" id="A0A182SR51"/>
<evidence type="ECO:0000256" key="4">
    <source>
        <dbReference type="ARBA" id="ARBA00022729"/>
    </source>
</evidence>
<evidence type="ECO:0000256" key="5">
    <source>
        <dbReference type="ARBA" id="ARBA00022859"/>
    </source>
</evidence>
<keyword evidence="6" id="KW-1015">Disulfide bond</keyword>
<proteinExistence type="inferred from homology"/>
<dbReference type="PANTHER" id="PTHR24260">
    <property type="match status" value="1"/>
</dbReference>
<dbReference type="SMART" id="SM00020">
    <property type="entry name" value="Tryp_SPc"/>
    <property type="match status" value="1"/>
</dbReference>
<reference evidence="11" key="2">
    <citation type="submission" date="2020-05" db="UniProtKB">
        <authorList>
            <consortium name="EnsemblMetazoa"/>
        </authorList>
    </citation>
    <scope>IDENTIFICATION</scope>
    <source>
        <strain evidence="11">maculatus3</strain>
    </source>
</reference>
<dbReference type="Gene3D" id="3.30.1640.30">
    <property type="match status" value="1"/>
</dbReference>
<dbReference type="InterPro" id="IPR038565">
    <property type="entry name" value="CLIP_sf"/>
</dbReference>
<name>A0A182SR51_9DIPT</name>
<feature type="domain" description="Peptidase S1" evidence="10">
    <location>
        <begin position="102"/>
        <end position="326"/>
    </location>
</feature>
<dbReference type="InterPro" id="IPR009003">
    <property type="entry name" value="Peptidase_S1_PA"/>
</dbReference>